<dbReference type="FunFam" id="3.40.50.720:FF:000304">
    <property type="entry name" value="UDP-glucose 4,6-dehydratase"/>
    <property type="match status" value="1"/>
</dbReference>
<dbReference type="GO" id="GO:0009225">
    <property type="term" value="P:nucleotide-sugar metabolic process"/>
    <property type="evidence" value="ECO:0007669"/>
    <property type="project" value="InterPro"/>
</dbReference>
<evidence type="ECO:0000256" key="3">
    <source>
        <dbReference type="ARBA" id="ARBA00023239"/>
    </source>
</evidence>
<evidence type="ECO:0000256" key="2">
    <source>
        <dbReference type="ARBA" id="ARBA00023027"/>
    </source>
</evidence>
<accession>A0A0L0FKP8</accession>
<dbReference type="InterPro" id="IPR036291">
    <property type="entry name" value="NAD(P)-bd_dom_sf"/>
</dbReference>
<protein>
    <submittedName>
        <fullName evidence="5">dTDP-glucose 4,6-dehydratase</fullName>
    </submittedName>
</protein>
<name>A0A0L0FKP8_9EUKA</name>
<evidence type="ECO:0000256" key="1">
    <source>
        <dbReference type="ARBA" id="ARBA00001911"/>
    </source>
</evidence>
<dbReference type="GeneID" id="25910682"/>
<comment type="cofactor">
    <cofactor evidence="1">
        <name>NAD(+)</name>
        <dbReference type="ChEBI" id="CHEBI:57540"/>
    </cofactor>
</comment>
<gene>
    <name evidence="5" type="ORF">SARC_10178</name>
</gene>
<feature type="domain" description="NAD(P)-binding" evidence="4">
    <location>
        <begin position="14"/>
        <end position="319"/>
    </location>
</feature>
<keyword evidence="6" id="KW-1185">Reference proteome</keyword>
<dbReference type="InterPro" id="IPR005888">
    <property type="entry name" value="dTDP_Gluc_deHydtase"/>
</dbReference>
<dbReference type="Gene3D" id="3.90.25.10">
    <property type="entry name" value="UDP-galactose 4-epimerase, domain 1"/>
    <property type="match status" value="1"/>
</dbReference>
<evidence type="ECO:0000313" key="6">
    <source>
        <dbReference type="Proteomes" id="UP000054560"/>
    </source>
</evidence>
<dbReference type="OrthoDB" id="16464at2759"/>
<organism evidence="5 6">
    <name type="scientific">Sphaeroforma arctica JP610</name>
    <dbReference type="NCBI Taxonomy" id="667725"/>
    <lineage>
        <taxon>Eukaryota</taxon>
        <taxon>Ichthyosporea</taxon>
        <taxon>Ichthyophonida</taxon>
        <taxon>Sphaeroforma</taxon>
    </lineage>
</organism>
<dbReference type="SUPFAM" id="SSF51735">
    <property type="entry name" value="NAD(P)-binding Rossmann-fold domains"/>
    <property type="match status" value="1"/>
</dbReference>
<sequence length="350" mass="39630">MLGDLEYTPKNIFLTGGAGFIGSHVVEYMVNKYPDYQIICFDCLDYCASTKNFDAVKDNPNFVFVKGDIRNEELVTHVFKTYNVDTVMNFAAQSHVDMSFGNSIEFTKVNVVGTHVLLECARVHKIKRFIHVSTDEVYGEVTTKNGVEESHTLDPTNPYSSSKAAAELIIKAYIKSFNMPIIITRGNNVYGNAQYPEKVIPKFILRLLSGRKCCLHGDGSAKRTYIHVRDVCTGFDTVLHKGQLHEIYNIGTDEDISMLQLAEALVRLTNSRKAGSEGELIECVVDRAFNDCRYFINSQKLIDLGWKPVVDFEKGLAETIEWYRNLDPAYWPEFSHALEAHPPIVKVQDY</sequence>
<dbReference type="Proteomes" id="UP000054560">
    <property type="component" value="Unassembled WGS sequence"/>
</dbReference>
<proteinExistence type="predicted"/>
<dbReference type="EMBL" id="KQ242758">
    <property type="protein sequence ID" value="KNC77359.1"/>
    <property type="molecule type" value="Genomic_DNA"/>
</dbReference>
<dbReference type="CDD" id="cd05246">
    <property type="entry name" value="dTDP_GD_SDR_e"/>
    <property type="match status" value="1"/>
</dbReference>
<dbReference type="eggNOG" id="KOG0747">
    <property type="taxonomic scope" value="Eukaryota"/>
</dbReference>
<evidence type="ECO:0000313" key="5">
    <source>
        <dbReference type="EMBL" id="KNC77359.1"/>
    </source>
</evidence>
<dbReference type="InterPro" id="IPR016040">
    <property type="entry name" value="NAD(P)-bd_dom"/>
</dbReference>
<dbReference type="Pfam" id="PF16363">
    <property type="entry name" value="GDP_Man_Dehyd"/>
    <property type="match status" value="1"/>
</dbReference>
<evidence type="ECO:0000259" key="4">
    <source>
        <dbReference type="Pfam" id="PF16363"/>
    </source>
</evidence>
<keyword evidence="3" id="KW-0456">Lyase</keyword>
<dbReference type="AlphaFoldDB" id="A0A0L0FKP8"/>
<dbReference type="RefSeq" id="XP_014151261.1">
    <property type="nucleotide sequence ID" value="XM_014295786.1"/>
</dbReference>
<dbReference type="STRING" id="667725.A0A0L0FKP8"/>
<dbReference type="PANTHER" id="PTHR43000">
    <property type="entry name" value="DTDP-D-GLUCOSE 4,6-DEHYDRATASE-RELATED"/>
    <property type="match status" value="1"/>
</dbReference>
<keyword evidence="2" id="KW-0520">NAD</keyword>
<reference evidence="5 6" key="1">
    <citation type="submission" date="2011-02" db="EMBL/GenBank/DDBJ databases">
        <title>The Genome Sequence of Sphaeroforma arctica JP610.</title>
        <authorList>
            <consortium name="The Broad Institute Genome Sequencing Platform"/>
            <person name="Russ C."/>
            <person name="Cuomo C."/>
            <person name="Young S.K."/>
            <person name="Zeng Q."/>
            <person name="Gargeya S."/>
            <person name="Alvarado L."/>
            <person name="Berlin A."/>
            <person name="Chapman S.B."/>
            <person name="Chen Z."/>
            <person name="Freedman E."/>
            <person name="Gellesch M."/>
            <person name="Goldberg J."/>
            <person name="Griggs A."/>
            <person name="Gujja S."/>
            <person name="Heilman E."/>
            <person name="Heiman D."/>
            <person name="Howarth C."/>
            <person name="Mehta T."/>
            <person name="Neiman D."/>
            <person name="Pearson M."/>
            <person name="Roberts A."/>
            <person name="Saif S."/>
            <person name="Shea T."/>
            <person name="Shenoy N."/>
            <person name="Sisk P."/>
            <person name="Stolte C."/>
            <person name="Sykes S."/>
            <person name="White J."/>
            <person name="Yandava C."/>
            <person name="Burger G."/>
            <person name="Gray M.W."/>
            <person name="Holland P.W.H."/>
            <person name="King N."/>
            <person name="Lang F.B.F."/>
            <person name="Roger A.J."/>
            <person name="Ruiz-Trillo I."/>
            <person name="Haas B."/>
            <person name="Nusbaum C."/>
            <person name="Birren B."/>
        </authorList>
    </citation>
    <scope>NUCLEOTIDE SEQUENCE [LARGE SCALE GENOMIC DNA]</scope>
    <source>
        <strain evidence="5 6">JP610</strain>
    </source>
</reference>
<dbReference type="GO" id="GO:0008460">
    <property type="term" value="F:dTDP-glucose 4,6-dehydratase activity"/>
    <property type="evidence" value="ECO:0007669"/>
    <property type="project" value="InterPro"/>
</dbReference>
<dbReference type="Gene3D" id="3.40.50.720">
    <property type="entry name" value="NAD(P)-binding Rossmann-like Domain"/>
    <property type="match status" value="1"/>
</dbReference>